<keyword evidence="3" id="KW-0560">Oxidoreductase</keyword>
<gene>
    <name evidence="5" type="ORF">MXD59_22900</name>
</gene>
<keyword evidence="1" id="KW-0285">Flavoprotein</keyword>
<comment type="caution">
    <text evidence="5">The sequence shown here is derived from an EMBL/GenBank/DDBJ whole genome shotgun (WGS) entry which is preliminary data.</text>
</comment>
<dbReference type="Pfam" id="PF03358">
    <property type="entry name" value="FMN_red"/>
    <property type="match status" value="1"/>
</dbReference>
<evidence type="ECO:0000313" key="5">
    <source>
        <dbReference type="EMBL" id="MCK9878576.1"/>
    </source>
</evidence>
<evidence type="ECO:0000259" key="4">
    <source>
        <dbReference type="Pfam" id="PF03358"/>
    </source>
</evidence>
<name>A0ABT0K450_9ACTN</name>
<dbReference type="SUPFAM" id="SSF52218">
    <property type="entry name" value="Flavoproteins"/>
    <property type="match status" value="1"/>
</dbReference>
<keyword evidence="6" id="KW-1185">Reference proteome</keyword>
<sequence>MEPCRIISVVGNPKPASRTRQVAEAVAARVEAVLTAAGHTATTDVLEVSELGAGLLGWGDPAVKAALATIRSADVLVVATPTYKATYTGLLKLLLDQIGGGELAGLPTVPVQVAAAPQHALAVEVHLRPVLVEIGAACPTTGVFVLDSQLEQLPAQLDAWGAVSLPAISALVAARRAVPTSVV</sequence>
<organism evidence="5 6">
    <name type="scientific">Frankia umida</name>
    <dbReference type="NCBI Taxonomy" id="573489"/>
    <lineage>
        <taxon>Bacteria</taxon>
        <taxon>Bacillati</taxon>
        <taxon>Actinomycetota</taxon>
        <taxon>Actinomycetes</taxon>
        <taxon>Frankiales</taxon>
        <taxon>Frankiaceae</taxon>
        <taxon>Frankia</taxon>
    </lineage>
</organism>
<feature type="domain" description="NADPH-dependent FMN reductase-like" evidence="4">
    <location>
        <begin position="5"/>
        <end position="149"/>
    </location>
</feature>
<proteinExistence type="predicted"/>
<reference evidence="5 6" key="1">
    <citation type="submission" date="2022-04" db="EMBL/GenBank/DDBJ databases">
        <title>Genome diversity in the genus Frankia.</title>
        <authorList>
            <person name="Carlos-Shanley C."/>
            <person name="Hahn D."/>
        </authorList>
    </citation>
    <scope>NUCLEOTIDE SEQUENCE [LARGE SCALE GENOMIC DNA]</scope>
    <source>
        <strain evidence="5 6">Ag45/Mut15</strain>
    </source>
</reference>
<keyword evidence="2" id="KW-0288">FMN</keyword>
<dbReference type="InterPro" id="IPR029039">
    <property type="entry name" value="Flavoprotein-like_sf"/>
</dbReference>
<dbReference type="Proteomes" id="UP001201873">
    <property type="component" value="Unassembled WGS sequence"/>
</dbReference>
<dbReference type="EMBL" id="JALKFT010000037">
    <property type="protein sequence ID" value="MCK9878576.1"/>
    <property type="molecule type" value="Genomic_DNA"/>
</dbReference>
<dbReference type="InterPro" id="IPR005025">
    <property type="entry name" value="FMN_Rdtase-like_dom"/>
</dbReference>
<evidence type="ECO:0000313" key="6">
    <source>
        <dbReference type="Proteomes" id="UP001201873"/>
    </source>
</evidence>
<dbReference type="Gene3D" id="3.40.50.360">
    <property type="match status" value="1"/>
</dbReference>
<dbReference type="InterPro" id="IPR051814">
    <property type="entry name" value="NAD(P)H-dep_FMN_reductase"/>
</dbReference>
<evidence type="ECO:0000256" key="3">
    <source>
        <dbReference type="ARBA" id="ARBA00023002"/>
    </source>
</evidence>
<evidence type="ECO:0000256" key="2">
    <source>
        <dbReference type="ARBA" id="ARBA00022643"/>
    </source>
</evidence>
<dbReference type="PANTHER" id="PTHR43408">
    <property type="entry name" value="FMN REDUCTASE (NADPH)"/>
    <property type="match status" value="1"/>
</dbReference>
<dbReference type="RefSeq" id="WP_248826669.1">
    <property type="nucleotide sequence ID" value="NZ_JALKFT010000037.1"/>
</dbReference>
<evidence type="ECO:0000256" key="1">
    <source>
        <dbReference type="ARBA" id="ARBA00022630"/>
    </source>
</evidence>
<protein>
    <submittedName>
        <fullName evidence="5">NAD(P)H-dependent oxidoreductase</fullName>
    </submittedName>
</protein>
<dbReference type="PANTHER" id="PTHR43408:SF1">
    <property type="entry name" value="FMN REDUCTASE (NADPH)"/>
    <property type="match status" value="1"/>
</dbReference>
<accession>A0ABT0K450</accession>